<name>A0A378WUQ7_9NEIS</name>
<dbReference type="AlphaFoldDB" id="A0A378WUQ7"/>
<proteinExistence type="predicted"/>
<reference evidence="2 3" key="1">
    <citation type="submission" date="2018-06" db="EMBL/GenBank/DDBJ databases">
        <authorList>
            <consortium name="Pathogen Informatics"/>
            <person name="Doyle S."/>
        </authorList>
    </citation>
    <scope>NUCLEOTIDE SEQUENCE [LARGE SCALE GENOMIC DNA]</scope>
    <source>
        <strain evidence="2 3">NCTC12229</strain>
    </source>
</reference>
<keyword evidence="1" id="KW-0472">Membrane</keyword>
<evidence type="ECO:0000256" key="1">
    <source>
        <dbReference type="SAM" id="Phobius"/>
    </source>
</evidence>
<accession>A0A378WUQ7</accession>
<protein>
    <submittedName>
        <fullName evidence="2">Uncharacterized protein</fullName>
    </submittedName>
</protein>
<dbReference type="EMBL" id="UGRS01000002">
    <property type="protein sequence ID" value="SUA44487.1"/>
    <property type="molecule type" value="Genomic_DNA"/>
</dbReference>
<dbReference type="RefSeq" id="WP_181792224.1">
    <property type="nucleotide sequence ID" value="NZ_UGRS01000002.1"/>
</dbReference>
<evidence type="ECO:0000313" key="3">
    <source>
        <dbReference type="Proteomes" id="UP000254055"/>
    </source>
</evidence>
<keyword evidence="1" id="KW-1133">Transmembrane helix</keyword>
<sequence length="52" mass="5783">MIERLMPIFAVIGILSTLGYAGLAAWAIYSNVAQIKKKRLFPIGRHLPKISD</sequence>
<gene>
    <name evidence="2" type="ORF">NCTC12229_01984</name>
</gene>
<feature type="transmembrane region" description="Helical" evidence="1">
    <location>
        <begin position="6"/>
        <end position="29"/>
    </location>
</feature>
<organism evidence="2 3">
    <name type="scientific">Neisseria zoodegmatis</name>
    <dbReference type="NCBI Taxonomy" id="326523"/>
    <lineage>
        <taxon>Bacteria</taxon>
        <taxon>Pseudomonadati</taxon>
        <taxon>Pseudomonadota</taxon>
        <taxon>Betaproteobacteria</taxon>
        <taxon>Neisseriales</taxon>
        <taxon>Neisseriaceae</taxon>
        <taxon>Neisseria</taxon>
    </lineage>
</organism>
<evidence type="ECO:0000313" key="2">
    <source>
        <dbReference type="EMBL" id="SUA44487.1"/>
    </source>
</evidence>
<dbReference type="Proteomes" id="UP000254055">
    <property type="component" value="Unassembled WGS sequence"/>
</dbReference>
<keyword evidence="1" id="KW-0812">Transmembrane</keyword>